<feature type="chain" id="PRO_5046791021" evidence="1">
    <location>
        <begin position="21"/>
        <end position="244"/>
    </location>
</feature>
<dbReference type="CDD" id="cd10959">
    <property type="entry name" value="CE4_NodB_like_3"/>
    <property type="match status" value="1"/>
</dbReference>
<keyword evidence="1" id="KW-0732">Signal</keyword>
<dbReference type="EMBL" id="JBHFAB010000028">
    <property type="protein sequence ID" value="MFC1420581.1"/>
    <property type="molecule type" value="Genomic_DNA"/>
</dbReference>
<dbReference type="PANTHER" id="PTHR10587">
    <property type="entry name" value="GLYCOSYL TRANSFERASE-RELATED"/>
    <property type="match status" value="1"/>
</dbReference>
<feature type="signal peptide" evidence="1">
    <location>
        <begin position="1"/>
        <end position="20"/>
    </location>
</feature>
<name>A0ABV6W3K7_9ACTN</name>
<dbReference type="Proteomes" id="UP001592531">
    <property type="component" value="Unassembled WGS sequence"/>
</dbReference>
<dbReference type="PANTHER" id="PTHR10587:SF137">
    <property type="entry name" value="4-DEOXY-4-FORMAMIDO-L-ARABINOSE-PHOSPHOUNDECAPRENOL DEFORMYLASE ARND-RELATED"/>
    <property type="match status" value="1"/>
</dbReference>
<dbReference type="InterPro" id="IPR011330">
    <property type="entry name" value="Glyco_hydro/deAcase_b/a-brl"/>
</dbReference>
<dbReference type="InterPro" id="IPR050248">
    <property type="entry name" value="Polysacc_deacetylase_ArnD"/>
</dbReference>
<gene>
    <name evidence="3" type="ORF">ACEZDE_28655</name>
</gene>
<sequence length="244" mass="26159">MSRLVKAAATLAGGLALAHAAPAVTSVQPLEPLRTRLLPRYAGLGDPGHIALTFDDGPDPLSTPRFLKLLEARGVKATFFLLGFMLERDPGLGREIAAAGHEVAVHGYLHRPMPLRTPAATRDDLRRAHALVADATGETPRWYRPPYGIASTAALRSARRLGMQPVLWTSWGADWRASATGSTVYDTVTGNLRGGGTILLHDSDCTAAPASWTATLSALPRILDHCEERGWKVGPLADHSVRAR</sequence>
<evidence type="ECO:0000259" key="2">
    <source>
        <dbReference type="PROSITE" id="PS51677"/>
    </source>
</evidence>
<evidence type="ECO:0000256" key="1">
    <source>
        <dbReference type="SAM" id="SignalP"/>
    </source>
</evidence>
<dbReference type="SUPFAM" id="SSF88713">
    <property type="entry name" value="Glycoside hydrolase/deacetylase"/>
    <property type="match status" value="1"/>
</dbReference>
<keyword evidence="4" id="KW-1185">Reference proteome</keyword>
<dbReference type="Pfam" id="PF01522">
    <property type="entry name" value="Polysacc_deac_1"/>
    <property type="match status" value="1"/>
</dbReference>
<accession>A0ABV6W3K7</accession>
<organism evidence="3 4">
    <name type="scientific">Streptacidiphilus cavernicola</name>
    <dbReference type="NCBI Taxonomy" id="3342716"/>
    <lineage>
        <taxon>Bacteria</taxon>
        <taxon>Bacillati</taxon>
        <taxon>Actinomycetota</taxon>
        <taxon>Actinomycetes</taxon>
        <taxon>Kitasatosporales</taxon>
        <taxon>Streptomycetaceae</taxon>
        <taxon>Streptacidiphilus</taxon>
    </lineage>
</organism>
<comment type="caution">
    <text evidence="3">The sequence shown here is derived from an EMBL/GenBank/DDBJ whole genome shotgun (WGS) entry which is preliminary data.</text>
</comment>
<dbReference type="InterPro" id="IPR002509">
    <property type="entry name" value="NODB_dom"/>
</dbReference>
<dbReference type="Gene3D" id="3.20.20.370">
    <property type="entry name" value="Glycoside hydrolase/deacetylase"/>
    <property type="match status" value="1"/>
</dbReference>
<dbReference type="PROSITE" id="PS51677">
    <property type="entry name" value="NODB"/>
    <property type="match status" value="1"/>
</dbReference>
<protein>
    <submittedName>
        <fullName evidence="3">Polysaccharide deacetylase family protein</fullName>
    </submittedName>
</protein>
<reference evidence="3 4" key="1">
    <citation type="submission" date="2024-09" db="EMBL/GenBank/DDBJ databases">
        <authorList>
            <person name="Lee S.D."/>
        </authorList>
    </citation>
    <scope>NUCLEOTIDE SEQUENCE [LARGE SCALE GENOMIC DNA]</scope>
    <source>
        <strain evidence="3 4">N8-3</strain>
    </source>
</reference>
<evidence type="ECO:0000313" key="3">
    <source>
        <dbReference type="EMBL" id="MFC1420581.1"/>
    </source>
</evidence>
<dbReference type="RefSeq" id="WP_380542100.1">
    <property type="nucleotide sequence ID" value="NZ_JBHFAB010000028.1"/>
</dbReference>
<feature type="domain" description="NodB homology" evidence="2">
    <location>
        <begin position="48"/>
        <end position="234"/>
    </location>
</feature>
<evidence type="ECO:0000313" key="4">
    <source>
        <dbReference type="Proteomes" id="UP001592531"/>
    </source>
</evidence>
<proteinExistence type="predicted"/>